<dbReference type="Pfam" id="PF00364">
    <property type="entry name" value="Biotin_lipoyl"/>
    <property type="match status" value="1"/>
</dbReference>
<evidence type="ECO:0000256" key="1">
    <source>
        <dbReference type="ARBA" id="ARBA00003761"/>
    </source>
</evidence>
<dbReference type="EMBL" id="CADCTG010000072">
    <property type="protein sequence ID" value="CAA9221771.1"/>
    <property type="molecule type" value="Genomic_DNA"/>
</dbReference>
<evidence type="ECO:0000259" key="10">
    <source>
        <dbReference type="PROSITE" id="PS50968"/>
    </source>
</evidence>
<evidence type="ECO:0000256" key="9">
    <source>
        <dbReference type="RuleBase" id="RU364072"/>
    </source>
</evidence>
<keyword evidence="4 9" id="KW-0444">Lipid biosynthesis</keyword>
<dbReference type="PANTHER" id="PTHR45266:SF3">
    <property type="entry name" value="OXALOACETATE DECARBOXYLASE ALPHA CHAIN"/>
    <property type="match status" value="1"/>
</dbReference>
<evidence type="ECO:0000256" key="5">
    <source>
        <dbReference type="ARBA" id="ARBA00022832"/>
    </source>
</evidence>
<dbReference type="GO" id="GO:0003989">
    <property type="term" value="F:acetyl-CoA carboxylase activity"/>
    <property type="evidence" value="ECO:0007669"/>
    <property type="project" value="InterPro"/>
</dbReference>
<dbReference type="PRINTS" id="PR01071">
    <property type="entry name" value="ACOABIOTINCC"/>
</dbReference>
<sequence length="175" mass="18031">MTSGIQFDPEAIRALAQILKDTDLSEIEVVEKDSRIRVARNLPAPPAAPYPWPAGMVPMGTPGFAFPAAAPGVSQMAASAGAVAASASSSAEALDAKHPGLIASPMVGVVYLAPEPGAAPFVTVGSRVAQGQTLLLIEAMKTFNQVRAPRAGVVSRILVEAGMPVEYGEPLMIVE</sequence>
<protein>
    <recommendedName>
        <fullName evidence="3 9">Biotin carboxyl carrier protein of acetyl-CoA carboxylase</fullName>
    </recommendedName>
</protein>
<reference evidence="11" key="1">
    <citation type="submission" date="2020-02" db="EMBL/GenBank/DDBJ databases">
        <authorList>
            <person name="Meier V. D."/>
        </authorList>
    </citation>
    <scope>NUCLEOTIDE SEQUENCE</scope>
    <source>
        <strain evidence="11">AVDCRST_MAG08</strain>
    </source>
</reference>
<comment type="function">
    <text evidence="1 9">This protein is a component of the acetyl coenzyme A carboxylase complex; first, biotin carboxylase catalyzes the carboxylation of the carrier protein and then the transcarboxylase transfers the carboxyl group to form malonyl-CoA.</text>
</comment>
<dbReference type="PANTHER" id="PTHR45266">
    <property type="entry name" value="OXALOACETATE DECARBOXYLASE ALPHA CHAIN"/>
    <property type="match status" value="1"/>
</dbReference>
<dbReference type="Gene3D" id="2.40.50.100">
    <property type="match status" value="1"/>
</dbReference>
<dbReference type="PROSITE" id="PS50968">
    <property type="entry name" value="BIOTINYL_LIPOYL"/>
    <property type="match status" value="1"/>
</dbReference>
<dbReference type="CDD" id="cd06850">
    <property type="entry name" value="biotinyl_domain"/>
    <property type="match status" value="1"/>
</dbReference>
<keyword evidence="8 9" id="KW-0092">Biotin</keyword>
<evidence type="ECO:0000256" key="7">
    <source>
        <dbReference type="ARBA" id="ARBA00023160"/>
    </source>
</evidence>
<dbReference type="InterPro" id="IPR001882">
    <property type="entry name" value="Biotin_BS"/>
</dbReference>
<name>A0A6J4HFH4_9PROT</name>
<evidence type="ECO:0000256" key="2">
    <source>
        <dbReference type="ARBA" id="ARBA00005194"/>
    </source>
</evidence>
<keyword evidence="5 9" id="KW-0276">Fatty acid metabolism</keyword>
<evidence type="ECO:0000256" key="3">
    <source>
        <dbReference type="ARBA" id="ARBA00017562"/>
    </source>
</evidence>
<proteinExistence type="predicted"/>
<feature type="domain" description="Lipoyl-binding" evidence="10">
    <location>
        <begin position="99"/>
        <end position="175"/>
    </location>
</feature>
<keyword evidence="6 9" id="KW-0443">Lipid metabolism</keyword>
<evidence type="ECO:0000256" key="6">
    <source>
        <dbReference type="ARBA" id="ARBA00023098"/>
    </source>
</evidence>
<comment type="pathway">
    <text evidence="2 9">Lipid metabolism; fatty acid biosynthesis.</text>
</comment>
<gene>
    <name evidence="11" type="ORF">AVDCRST_MAG08-642</name>
</gene>
<evidence type="ECO:0000313" key="11">
    <source>
        <dbReference type="EMBL" id="CAA9221771.1"/>
    </source>
</evidence>
<evidence type="ECO:0000256" key="8">
    <source>
        <dbReference type="ARBA" id="ARBA00023267"/>
    </source>
</evidence>
<evidence type="ECO:0000256" key="4">
    <source>
        <dbReference type="ARBA" id="ARBA00022516"/>
    </source>
</evidence>
<accession>A0A6J4HFH4</accession>
<keyword evidence="7 9" id="KW-0275">Fatty acid biosynthesis</keyword>
<dbReference type="UniPathway" id="UPA00094"/>
<dbReference type="InterPro" id="IPR050709">
    <property type="entry name" value="Biotin_Carboxyl_Carrier/Decarb"/>
</dbReference>
<dbReference type="AlphaFoldDB" id="A0A6J4HFH4"/>
<dbReference type="GO" id="GO:0009317">
    <property type="term" value="C:acetyl-CoA carboxylase complex"/>
    <property type="evidence" value="ECO:0007669"/>
    <property type="project" value="InterPro"/>
</dbReference>
<dbReference type="InterPro" id="IPR000089">
    <property type="entry name" value="Biotin_lipoyl"/>
</dbReference>
<dbReference type="GO" id="GO:0006633">
    <property type="term" value="P:fatty acid biosynthetic process"/>
    <property type="evidence" value="ECO:0007669"/>
    <property type="project" value="UniProtKB-UniPathway"/>
</dbReference>
<dbReference type="InterPro" id="IPR001249">
    <property type="entry name" value="AcCoA_biotinCC"/>
</dbReference>
<dbReference type="InterPro" id="IPR011053">
    <property type="entry name" value="Single_hybrid_motif"/>
</dbReference>
<dbReference type="PROSITE" id="PS00188">
    <property type="entry name" value="BIOTIN"/>
    <property type="match status" value="1"/>
</dbReference>
<organism evidence="11">
    <name type="scientific">uncultured Acetobacteraceae bacterium</name>
    <dbReference type="NCBI Taxonomy" id="169975"/>
    <lineage>
        <taxon>Bacteria</taxon>
        <taxon>Pseudomonadati</taxon>
        <taxon>Pseudomonadota</taxon>
        <taxon>Alphaproteobacteria</taxon>
        <taxon>Acetobacterales</taxon>
        <taxon>Acetobacteraceae</taxon>
        <taxon>environmental samples</taxon>
    </lineage>
</organism>
<dbReference type="SUPFAM" id="SSF51230">
    <property type="entry name" value="Single hybrid motif"/>
    <property type="match status" value="1"/>
</dbReference>